<dbReference type="RefSeq" id="WP_015693597.1">
    <property type="nucleotide sequence ID" value="NC_016940.1"/>
</dbReference>
<evidence type="ECO:0000313" key="3">
    <source>
        <dbReference type="EMBL" id="AFC26002.1"/>
    </source>
</evidence>
<dbReference type="eggNOG" id="ENOG502Z8NR">
    <property type="taxonomic scope" value="Bacteria"/>
</dbReference>
<evidence type="ECO:0000256" key="1">
    <source>
        <dbReference type="SAM" id="SignalP"/>
    </source>
</evidence>
<evidence type="ECO:0000259" key="2">
    <source>
        <dbReference type="Pfam" id="PF14240"/>
    </source>
</evidence>
<reference evidence="3 4" key="1">
    <citation type="journal article" date="2012" name="Stand. Genomic Sci.">
        <title>Complete genome sequencing and analysis of Saprospira grandis str. Lewin, a predatory marine bacterium.</title>
        <authorList>
            <person name="Saw J.H."/>
            <person name="Yuryev A."/>
            <person name="Kanbe M."/>
            <person name="Hou S."/>
            <person name="Young A.G."/>
            <person name="Aizawa S."/>
            <person name="Alam M."/>
        </authorList>
    </citation>
    <scope>NUCLEOTIDE SEQUENCE [LARGE SCALE GENOMIC DNA]</scope>
    <source>
        <strain evidence="3 4">Lewin</strain>
    </source>
</reference>
<feature type="chain" id="PRO_5003604685" description="YHYH domain-containing protein" evidence="1">
    <location>
        <begin position="23"/>
        <end position="364"/>
    </location>
</feature>
<dbReference type="OrthoDB" id="2972467at2"/>
<dbReference type="InterPro" id="IPR025924">
    <property type="entry name" value="YHYH_dom"/>
</dbReference>
<name>H6KZZ5_SAPGL</name>
<dbReference type="Pfam" id="PF14240">
    <property type="entry name" value="YHYH"/>
    <property type="match status" value="1"/>
</dbReference>
<proteinExistence type="predicted"/>
<dbReference type="AlphaFoldDB" id="H6KZZ5"/>
<keyword evidence="4" id="KW-1185">Reference proteome</keyword>
<dbReference type="EMBL" id="CP002831">
    <property type="protein sequence ID" value="AFC26002.1"/>
    <property type="molecule type" value="Genomic_DNA"/>
</dbReference>
<sequence length="364" mass="40397">MKNQLKYALLLLLSLQLLWACGDDEPLCEDTLWYEDTDADGLGNPAISKTACEQPTGYVDNSLDNDDTSPYVVNEVDETLFITTDGNVTINRVPCTLSDGTETECFEIVSKHTPTDHQMGPWCPEHISDGPEDGGLWMDNGVLYDVDGPFIENLAVFYNDTSWKMHDANGNVYRFTTQQECEQGADPNIEDQYMNMCAQCLPSWVNAQERYLIPVRPTIQANSTTLGDGPTLDQAGVSYGPLVRGLAFNGVRFDHPADVNTILAGYQIAPVDDAGGHVNNRLGYHYHGDMGLTTRIAQADGHAPMIGYALDGHGLYAQYDVNGNEPTDLDECRGHYDEIRGYHYHVMPLENNEILECYHGAWAE</sequence>
<evidence type="ECO:0000313" key="4">
    <source>
        <dbReference type="Proteomes" id="UP000007519"/>
    </source>
</evidence>
<feature type="signal peptide" evidence="1">
    <location>
        <begin position="1"/>
        <end position="22"/>
    </location>
</feature>
<dbReference type="HOGENOM" id="CLU_058791_0_0_10"/>
<dbReference type="STRING" id="984262.SGRA_3274"/>
<feature type="domain" description="YHYH" evidence="2">
    <location>
        <begin position="213"/>
        <end position="321"/>
    </location>
</feature>
<keyword evidence="1" id="KW-0732">Signal</keyword>
<dbReference type="Proteomes" id="UP000007519">
    <property type="component" value="Chromosome"/>
</dbReference>
<accession>H6KZZ5</accession>
<organism evidence="3 4">
    <name type="scientific">Saprospira grandis (strain Lewin)</name>
    <dbReference type="NCBI Taxonomy" id="984262"/>
    <lineage>
        <taxon>Bacteria</taxon>
        <taxon>Pseudomonadati</taxon>
        <taxon>Bacteroidota</taxon>
        <taxon>Saprospiria</taxon>
        <taxon>Saprospirales</taxon>
        <taxon>Saprospiraceae</taxon>
        <taxon>Saprospira</taxon>
    </lineage>
</organism>
<dbReference type="KEGG" id="sgn:SGRA_3274"/>
<gene>
    <name evidence="3" type="ordered locus">SGRA_3274</name>
</gene>
<protein>
    <recommendedName>
        <fullName evidence="2">YHYH domain-containing protein</fullName>
    </recommendedName>
</protein>